<feature type="domain" description="A-factor biosynthesis hotdog" evidence="1">
    <location>
        <begin position="32"/>
        <end position="163"/>
    </location>
</feature>
<dbReference type="OrthoDB" id="7838374at2"/>
<reference evidence="2 3" key="1">
    <citation type="submission" date="2018-05" db="EMBL/GenBank/DDBJ databases">
        <title>Streptomyces venezuelae.</title>
        <authorList>
            <person name="Kim W."/>
            <person name="Lee N."/>
            <person name="Cho B.-K."/>
        </authorList>
    </citation>
    <scope>NUCLEOTIDE SEQUENCE [LARGE SCALE GENOMIC DNA]</scope>
    <source>
        <strain evidence="2 3">ATCC 21018</strain>
    </source>
</reference>
<evidence type="ECO:0000313" key="3">
    <source>
        <dbReference type="Proteomes" id="UP000324101"/>
    </source>
</evidence>
<dbReference type="InterPro" id="IPR047757">
    <property type="entry name" value="AfsA-like"/>
</dbReference>
<organism evidence="2 3">
    <name type="scientific">Streptomyces venezuelae</name>
    <dbReference type="NCBI Taxonomy" id="54571"/>
    <lineage>
        <taxon>Bacteria</taxon>
        <taxon>Bacillati</taxon>
        <taxon>Actinomycetota</taxon>
        <taxon>Actinomycetes</taxon>
        <taxon>Kitasatosporales</taxon>
        <taxon>Streptomycetaceae</taxon>
        <taxon>Streptomyces</taxon>
    </lineage>
</organism>
<dbReference type="NCBIfam" id="NF041195">
    <property type="entry name" value="ScbA_BarX_GamBu"/>
    <property type="match status" value="1"/>
</dbReference>
<gene>
    <name evidence="2" type="ORF">DEJ51_04050</name>
</gene>
<name>A0A5P2DJN6_STRVZ</name>
<dbReference type="Proteomes" id="UP000324101">
    <property type="component" value="Chromosome"/>
</dbReference>
<dbReference type="AlphaFoldDB" id="A0A5P2DJN6"/>
<sequence length="332" mass="36394">MSDVQGGSTMTVSTDHSASPVAALSSALPREYVHKSAHSEVLLTGWRSVAPDEYVVTAQWPRAHSFYTPDGGHHDPLLLAESVRQAIPLLSHVAYDVPFGHRQIWDTFSYSTAADTLAVGSTPADISLHIRCSGISRRGRRLAGLTMHVTATRDGRFLGTAEAGFTNQPEAVYQRLRGQNGDLDEVAARTIPLPPPLTPRRVGRDRFHDVVLSPTSSTRRAQLRADVNHPILFDHPVDHAPGMLLLEAVRQAAYRSAYPRRGVLTDMEIRFFRYAELTSACWIETLPDPEAVPAPDRHPVRVVARQNDEVVFAATASIATAAAAPHRAYAEH</sequence>
<feature type="domain" description="A-factor biosynthesis hotdog" evidence="1">
    <location>
        <begin position="202"/>
        <end position="317"/>
    </location>
</feature>
<dbReference type="EMBL" id="CP029189">
    <property type="protein sequence ID" value="QES53521.1"/>
    <property type="molecule type" value="Genomic_DNA"/>
</dbReference>
<accession>A0A5P2DJN6</accession>
<dbReference type="Pfam" id="PF03756">
    <property type="entry name" value="AfsA"/>
    <property type="match status" value="2"/>
</dbReference>
<dbReference type="InterPro" id="IPR005509">
    <property type="entry name" value="AfsA_hotdog_dom"/>
</dbReference>
<proteinExistence type="predicted"/>
<evidence type="ECO:0000313" key="2">
    <source>
        <dbReference type="EMBL" id="QES53521.1"/>
    </source>
</evidence>
<dbReference type="GO" id="GO:0016740">
    <property type="term" value="F:transferase activity"/>
    <property type="evidence" value="ECO:0007669"/>
    <property type="project" value="InterPro"/>
</dbReference>
<protein>
    <submittedName>
        <fullName evidence="2">Transcriptional regulator</fullName>
    </submittedName>
</protein>
<evidence type="ECO:0000259" key="1">
    <source>
        <dbReference type="Pfam" id="PF03756"/>
    </source>
</evidence>